<protein>
    <recommendedName>
        <fullName evidence="3">ATP-binding protein</fullName>
    </recommendedName>
</protein>
<proteinExistence type="predicted"/>
<accession>A0A2T5HYS8</accession>
<gene>
    <name evidence="1" type="ORF">C8R26_11458</name>
</gene>
<comment type="caution">
    <text evidence="1">The sequence shown here is derived from an EMBL/GenBank/DDBJ whole genome shotgun (WGS) entry which is preliminary data.</text>
</comment>
<dbReference type="Proteomes" id="UP000244128">
    <property type="component" value="Unassembled WGS sequence"/>
</dbReference>
<evidence type="ECO:0000313" key="1">
    <source>
        <dbReference type="EMBL" id="PTQ76739.1"/>
    </source>
</evidence>
<evidence type="ECO:0008006" key="3">
    <source>
        <dbReference type="Google" id="ProtNLM"/>
    </source>
</evidence>
<dbReference type="EMBL" id="QAOI01000014">
    <property type="protein sequence ID" value="PTQ76739.1"/>
    <property type="molecule type" value="Genomic_DNA"/>
</dbReference>
<dbReference type="RefSeq" id="WP_107803528.1">
    <property type="nucleotide sequence ID" value="NZ_QAOI01000014.1"/>
</dbReference>
<sequence length="607" mass="67418">MDNLEEIIFSDEIPSNDIANVTDIAAVDLNEAIDPKEQDLKDALSIAYGVIASCKVNPGSLFEPEFVKAVTTIRALSQKDWANIRVSIKQNKPSGVLLTDIDSLTDPVQNGQGQRNSDADVILEMLEEKSLYHDENADKTFIEDDEKIYRIGSQPFIEWISHKYFKEFGRSVNESAIKQVAFTLTGHAKHEGIKQRIYLRAANHQDAVYIFMGDDDWQRIKITASGWHIDAETNVKFCKPGSMLALPMPVSGGEIDDLWEYLNIGGTDRLLVLAWMLEAFRSETPFPVLALNGLQGCAKSSTHARIRMLIDPSGCNLRAAPKDVQDIYVGAGSNWIVSFENISRLSSQQQDALCTLATGGGFAARTLYTNDDETIINVKRPVIINSIPVVISAQDLTDRVINIELQRLEIYRDEIEINAEFEAAKSKLFGALLDLFVKTLAKLPHVKLIKPPRMADFARLGEAMTQAMGHEAGTFERIFKENRSESVSRAMEASPVAVAIREMAENCKSNIVFHGTVKQLFEEISGKQRTLEGWPRSPRGLGDAIRRQTPALNSIGISITHGEIERFDNGRGVSIKIEKMTGNGDNIGNIVPGLLTRNKIFSESVRI</sequence>
<evidence type="ECO:0000313" key="2">
    <source>
        <dbReference type="Proteomes" id="UP000244128"/>
    </source>
</evidence>
<name>A0A2T5HYS8_9PROT</name>
<organism evidence="1 2">
    <name type="scientific">Nitrosomonas oligotropha</name>
    <dbReference type="NCBI Taxonomy" id="42354"/>
    <lineage>
        <taxon>Bacteria</taxon>
        <taxon>Pseudomonadati</taxon>
        <taxon>Pseudomonadota</taxon>
        <taxon>Betaproteobacteria</taxon>
        <taxon>Nitrosomonadales</taxon>
        <taxon>Nitrosomonadaceae</taxon>
        <taxon>Nitrosomonas</taxon>
    </lineage>
</organism>
<dbReference type="AlphaFoldDB" id="A0A2T5HYS8"/>
<reference evidence="1 2" key="1">
    <citation type="submission" date="2018-04" db="EMBL/GenBank/DDBJ databases">
        <title>Active sludge and wastewater microbial communities from Klosterneuburg, Austria.</title>
        <authorList>
            <person name="Wagner M."/>
        </authorList>
    </citation>
    <scope>NUCLEOTIDE SEQUENCE [LARGE SCALE GENOMIC DNA]</scope>
    <source>
        <strain evidence="1 2">Nm49</strain>
    </source>
</reference>